<keyword evidence="6" id="KW-1185">Reference proteome</keyword>
<evidence type="ECO:0000256" key="1">
    <source>
        <dbReference type="ARBA" id="ARBA00022801"/>
    </source>
</evidence>
<dbReference type="AlphaFoldDB" id="A0AAP5NLI7"/>
<proteinExistence type="predicted"/>
<dbReference type="InterPro" id="IPR050535">
    <property type="entry name" value="DNA_Repair-Maintenance_Comp"/>
</dbReference>
<keyword evidence="1" id="KW-0378">Hydrolase</keyword>
<dbReference type="InterPro" id="IPR029052">
    <property type="entry name" value="Metallo-depent_PP-like"/>
</dbReference>
<evidence type="ECO:0000259" key="2">
    <source>
        <dbReference type="Pfam" id="PF00149"/>
    </source>
</evidence>
<dbReference type="RefSeq" id="WP_137603964.1">
    <property type="nucleotide sequence ID" value="NZ_JARPYR010000010.1"/>
</dbReference>
<comment type="caution">
    <text evidence="4">The sequence shown here is derived from an EMBL/GenBank/DDBJ whole genome shotgun (WGS) entry which is preliminary data.</text>
</comment>
<keyword evidence="4" id="KW-0540">Nuclease</keyword>
<dbReference type="PANTHER" id="PTHR30337:SF7">
    <property type="entry name" value="PHOSPHOESTERASE"/>
    <property type="match status" value="1"/>
</dbReference>
<dbReference type="EMBL" id="JARPYT010000011">
    <property type="protein sequence ID" value="MDT2637583.1"/>
    <property type="molecule type" value="Genomic_DNA"/>
</dbReference>
<dbReference type="EMBL" id="JARPYR010000010">
    <property type="protein sequence ID" value="MDT2596688.1"/>
    <property type="molecule type" value="Genomic_DNA"/>
</dbReference>
<dbReference type="InterPro" id="IPR041796">
    <property type="entry name" value="Mre11_N"/>
</dbReference>
<evidence type="ECO:0000313" key="6">
    <source>
        <dbReference type="Proteomes" id="UP001256547"/>
    </source>
</evidence>
<dbReference type="Pfam" id="PF00149">
    <property type="entry name" value="Metallophos"/>
    <property type="match status" value="1"/>
</dbReference>
<keyword evidence="4" id="KW-0269">Exonuclease</keyword>
<dbReference type="SUPFAM" id="SSF56300">
    <property type="entry name" value="Metallo-dependent phosphatases"/>
    <property type="match status" value="1"/>
</dbReference>
<dbReference type="Proteomes" id="UP001245561">
    <property type="component" value="Unassembled WGS sequence"/>
</dbReference>
<dbReference type="PIRSF" id="PIRSF033091">
    <property type="entry name" value="Pesterase_YhaO"/>
    <property type="match status" value="1"/>
</dbReference>
<feature type="domain" description="Calcineurin-like phosphoesterase" evidence="2">
    <location>
        <begin position="1"/>
        <end position="194"/>
    </location>
</feature>
<protein>
    <submittedName>
        <fullName evidence="4">DNA repair exonuclease</fullName>
    </submittedName>
</protein>
<accession>A0AAP5NLI7</accession>
<dbReference type="InterPro" id="IPR014576">
    <property type="entry name" value="Pesterase_YhaO"/>
</dbReference>
<sequence length="393" mass="45055">MKFLHAADLHLDRSFEGLTRVPEQFQEQLLTANQKMLENIVNTALTQSVDFILLAGDTFHQNRPTLRTQRYFFQEMARLAAAGISVFMNFGNHDFYQAERYWFAFPENIKLFTDERVETKNFVTKAGETVAITSFSYQHPTIETQMALNFPHKSTADFHLGMYHGGQLPYAPFLLSELLTKGYDYWALGHIHVPQILAQQPLVVYPGTPQGHTQKETDLAGVKLVESQGNQLIAKTIPVEAVRWEKRTISLKEVKQPRELFPMLRKLTVDLPTLLQIEFSDTEQLGEELVYQIASGELLEALQAEIPATIFLWKLSLAQSPVSRPYLAVNKELVDQLVTTYQTPAVFSDLLSELNQNPQLHYLLDQEFRTDIVSLVKEKMAQSYRFRRDADVD</sequence>
<evidence type="ECO:0000313" key="4">
    <source>
        <dbReference type="EMBL" id="MDT2637583.1"/>
    </source>
</evidence>
<evidence type="ECO:0000313" key="3">
    <source>
        <dbReference type="EMBL" id="MDT2596688.1"/>
    </source>
</evidence>
<evidence type="ECO:0000313" key="5">
    <source>
        <dbReference type="Proteomes" id="UP001245561"/>
    </source>
</evidence>
<dbReference type="InterPro" id="IPR004843">
    <property type="entry name" value="Calcineurin-like_PHP"/>
</dbReference>
<dbReference type="CDD" id="cd00840">
    <property type="entry name" value="MPP_Mre11_N"/>
    <property type="match status" value="1"/>
</dbReference>
<organism evidence="4 5">
    <name type="scientific">Enterococcus dongliensis</name>
    <dbReference type="NCBI Taxonomy" id="2559925"/>
    <lineage>
        <taxon>Bacteria</taxon>
        <taxon>Bacillati</taxon>
        <taxon>Bacillota</taxon>
        <taxon>Bacilli</taxon>
        <taxon>Lactobacillales</taxon>
        <taxon>Enterococcaceae</taxon>
        <taxon>Enterococcus</taxon>
    </lineage>
</organism>
<dbReference type="GO" id="GO:0004527">
    <property type="term" value="F:exonuclease activity"/>
    <property type="evidence" value="ECO:0007669"/>
    <property type="project" value="UniProtKB-KW"/>
</dbReference>
<dbReference type="Gene3D" id="3.60.21.10">
    <property type="match status" value="1"/>
</dbReference>
<name>A0AAP5NLI7_9ENTE</name>
<dbReference type="PANTHER" id="PTHR30337">
    <property type="entry name" value="COMPONENT OF ATP-DEPENDENT DSDNA EXONUCLEASE"/>
    <property type="match status" value="1"/>
</dbReference>
<gene>
    <name evidence="4" type="ORF">P7D36_08685</name>
    <name evidence="3" type="ORF">P7D39_06570</name>
</gene>
<dbReference type="Proteomes" id="UP001256547">
    <property type="component" value="Unassembled WGS sequence"/>
</dbReference>
<reference evidence="4 6" key="1">
    <citation type="submission" date="2023-03" db="EMBL/GenBank/DDBJ databases">
        <authorList>
            <person name="Shen W."/>
            <person name="Cai J."/>
        </authorList>
    </citation>
    <scope>NUCLEOTIDE SEQUENCE</scope>
    <source>
        <strain evidence="4">P55-2</strain>
        <strain evidence="3 6">P72-2</strain>
    </source>
</reference>